<dbReference type="GO" id="GO:0005829">
    <property type="term" value="C:cytosol"/>
    <property type="evidence" value="ECO:0007669"/>
    <property type="project" value="TreeGrafter"/>
</dbReference>
<evidence type="ECO:0000256" key="4">
    <source>
        <dbReference type="ARBA" id="ARBA00022723"/>
    </source>
</evidence>
<evidence type="ECO:0000259" key="8">
    <source>
        <dbReference type="Pfam" id="PF00962"/>
    </source>
</evidence>
<organism evidence="9 10">
    <name type="scientific">Anabaenopsis circularis NIES-21</name>
    <dbReference type="NCBI Taxonomy" id="1085406"/>
    <lineage>
        <taxon>Bacteria</taxon>
        <taxon>Bacillati</taxon>
        <taxon>Cyanobacteriota</taxon>
        <taxon>Cyanophyceae</taxon>
        <taxon>Nostocales</taxon>
        <taxon>Nodulariaceae</taxon>
        <taxon>Anabaenopsis</taxon>
    </lineage>
</organism>
<keyword evidence="5" id="KW-0378">Hydrolase</keyword>
<dbReference type="OrthoDB" id="9779574at2"/>
<evidence type="ECO:0000256" key="7">
    <source>
        <dbReference type="SAM" id="SignalP"/>
    </source>
</evidence>
<name>A0A1Z4GJE5_9CYAN</name>
<dbReference type="CDD" id="cd00443">
    <property type="entry name" value="ADA_AMPD"/>
    <property type="match status" value="1"/>
</dbReference>
<feature type="signal peptide" evidence="7">
    <location>
        <begin position="1"/>
        <end position="21"/>
    </location>
</feature>
<evidence type="ECO:0000256" key="3">
    <source>
        <dbReference type="ARBA" id="ARBA00012784"/>
    </source>
</evidence>
<dbReference type="SUPFAM" id="SSF51556">
    <property type="entry name" value="Metallo-dependent hydrolases"/>
    <property type="match status" value="1"/>
</dbReference>
<evidence type="ECO:0000256" key="1">
    <source>
        <dbReference type="ARBA" id="ARBA00001947"/>
    </source>
</evidence>
<dbReference type="GO" id="GO:0043103">
    <property type="term" value="P:hypoxanthine salvage"/>
    <property type="evidence" value="ECO:0007669"/>
    <property type="project" value="TreeGrafter"/>
</dbReference>
<dbReference type="Pfam" id="PF00962">
    <property type="entry name" value="A_deaminase"/>
    <property type="match status" value="1"/>
</dbReference>
<evidence type="ECO:0000256" key="6">
    <source>
        <dbReference type="ARBA" id="ARBA00022833"/>
    </source>
</evidence>
<dbReference type="InterPro" id="IPR032466">
    <property type="entry name" value="Metal_Hydrolase"/>
</dbReference>
<dbReference type="GO" id="GO:0006154">
    <property type="term" value="P:adenosine catabolic process"/>
    <property type="evidence" value="ECO:0007669"/>
    <property type="project" value="TreeGrafter"/>
</dbReference>
<dbReference type="GO" id="GO:0046103">
    <property type="term" value="P:inosine biosynthetic process"/>
    <property type="evidence" value="ECO:0007669"/>
    <property type="project" value="TreeGrafter"/>
</dbReference>
<dbReference type="EMBL" id="AP018174">
    <property type="protein sequence ID" value="BAY17595.1"/>
    <property type="molecule type" value="Genomic_DNA"/>
</dbReference>
<sequence length="525" mass="58645">MLRRAPLYFFLGLLTSSSCFIFSVAAQVPSTSNSQQSSTRSEAQAASWFEAHRSQPAALRAFVQRMPKGGDIHSHLSGAVYAEHYLEWAATDGYCVNPNAGTLVEPKACNQDSSYFPASELFNRTSVYDSLINRWSTRNLQFAGKSGHDQFFEAFAGFGTISDSMSRRDDMVASVANRAASQHITYLELMLTVQGSEVRQLGREVGWNQDFQAMHEQLLKRGLTELVTLGSQQLTQLESEVAKTLGCGTPKPQPGCTVTVRYLQQTTRTKSPVEVFAQLAYAFALASSSKQVVGINLVAPEDHPIALRDYTLQMQMLQFLKRQYPNVKVSLHAGELTLGLVPTENLRFHIRQAVEVAQASRIGHGVDILFEERPFELMKQMQQRGVLVEICLTSNEVILNVQGNQHPFMEYWKAGVPMTLASDDEGISRIDLSHEYLLAATRYGLAYKDLKRLVRNSLEYSFAPGNSLWKSPEFKAMVPACASDTPGDTSVSTGCSTFLQKSDRARIQWQLESEFTRFESLQNWL</sequence>
<evidence type="ECO:0000313" key="9">
    <source>
        <dbReference type="EMBL" id="BAY17595.1"/>
    </source>
</evidence>
<dbReference type="InterPro" id="IPR006330">
    <property type="entry name" value="Ado/ade_deaminase"/>
</dbReference>
<dbReference type="PANTHER" id="PTHR11409">
    <property type="entry name" value="ADENOSINE DEAMINASE"/>
    <property type="match status" value="1"/>
</dbReference>
<keyword evidence="7" id="KW-0732">Signal</keyword>
<evidence type="ECO:0000256" key="5">
    <source>
        <dbReference type="ARBA" id="ARBA00022801"/>
    </source>
</evidence>
<protein>
    <recommendedName>
        <fullName evidence="3">adenosine deaminase</fullName>
        <ecNumber evidence="3">3.5.4.4</ecNumber>
    </recommendedName>
</protein>
<dbReference type="GO" id="GO:0046872">
    <property type="term" value="F:metal ion binding"/>
    <property type="evidence" value="ECO:0007669"/>
    <property type="project" value="UniProtKB-KW"/>
</dbReference>
<dbReference type="InterPro" id="IPR001365">
    <property type="entry name" value="A_deaminase_dom"/>
</dbReference>
<feature type="chain" id="PRO_5012441765" description="adenosine deaminase" evidence="7">
    <location>
        <begin position="22"/>
        <end position="525"/>
    </location>
</feature>
<dbReference type="EC" id="3.5.4.4" evidence="3"/>
<evidence type="ECO:0000256" key="2">
    <source>
        <dbReference type="ARBA" id="ARBA00006676"/>
    </source>
</evidence>
<reference evidence="9 10" key="1">
    <citation type="submission" date="2017-06" db="EMBL/GenBank/DDBJ databases">
        <title>Genome sequencing of cyanobaciteial culture collection at National Institute for Environmental Studies (NIES).</title>
        <authorList>
            <person name="Hirose Y."/>
            <person name="Shimura Y."/>
            <person name="Fujisawa T."/>
            <person name="Nakamura Y."/>
            <person name="Kawachi M."/>
        </authorList>
    </citation>
    <scope>NUCLEOTIDE SEQUENCE [LARGE SCALE GENOMIC DNA]</scope>
    <source>
        <strain evidence="9 10">NIES-21</strain>
    </source>
</reference>
<dbReference type="PROSITE" id="PS51257">
    <property type="entry name" value="PROKAR_LIPOPROTEIN"/>
    <property type="match status" value="1"/>
</dbReference>
<keyword evidence="6" id="KW-0862">Zinc</keyword>
<proteinExistence type="inferred from homology"/>
<dbReference type="AlphaFoldDB" id="A0A1Z4GJE5"/>
<keyword evidence="10" id="KW-1185">Reference proteome</keyword>
<dbReference type="PANTHER" id="PTHR11409:SF43">
    <property type="entry name" value="ADENOSINE DEAMINASE"/>
    <property type="match status" value="1"/>
</dbReference>
<dbReference type="Proteomes" id="UP000218287">
    <property type="component" value="Chromosome"/>
</dbReference>
<dbReference type="GO" id="GO:0004000">
    <property type="term" value="F:adenosine deaminase activity"/>
    <property type="evidence" value="ECO:0007669"/>
    <property type="project" value="UniProtKB-ARBA"/>
</dbReference>
<comment type="similarity">
    <text evidence="2">Belongs to the metallo-dependent hydrolases superfamily. Adenosine and AMP deaminases family.</text>
</comment>
<feature type="domain" description="Adenosine deaminase" evidence="8">
    <location>
        <begin position="237"/>
        <end position="465"/>
    </location>
</feature>
<accession>A0A1Z4GJE5</accession>
<evidence type="ECO:0000313" key="10">
    <source>
        <dbReference type="Proteomes" id="UP000218287"/>
    </source>
</evidence>
<keyword evidence="4" id="KW-0479">Metal-binding</keyword>
<comment type="cofactor">
    <cofactor evidence="1">
        <name>Zn(2+)</name>
        <dbReference type="ChEBI" id="CHEBI:29105"/>
    </cofactor>
</comment>
<dbReference type="Gene3D" id="3.20.20.140">
    <property type="entry name" value="Metal-dependent hydrolases"/>
    <property type="match status" value="1"/>
</dbReference>
<gene>
    <name evidence="9" type="ORF">NIES21_34350</name>
</gene>